<evidence type="ECO:0000256" key="1">
    <source>
        <dbReference type="SAM" id="Coils"/>
    </source>
</evidence>
<evidence type="ECO:0000256" key="2">
    <source>
        <dbReference type="SAM" id="MobiDB-lite"/>
    </source>
</evidence>
<feature type="compositionally biased region" description="Acidic residues" evidence="2">
    <location>
        <begin position="384"/>
        <end position="405"/>
    </location>
</feature>
<name>A0A5J4VPU7_9EUKA</name>
<organism evidence="3 4">
    <name type="scientific">Streblomastix strix</name>
    <dbReference type="NCBI Taxonomy" id="222440"/>
    <lineage>
        <taxon>Eukaryota</taxon>
        <taxon>Metamonada</taxon>
        <taxon>Preaxostyla</taxon>
        <taxon>Oxymonadida</taxon>
        <taxon>Streblomastigidae</taxon>
        <taxon>Streblomastix</taxon>
    </lineage>
</organism>
<protein>
    <submittedName>
        <fullName evidence="3">Uncharacterized protein</fullName>
    </submittedName>
</protein>
<feature type="non-terminal residue" evidence="3">
    <location>
        <position position="1"/>
    </location>
</feature>
<evidence type="ECO:0000313" key="3">
    <source>
        <dbReference type="EMBL" id="KAA6384500.1"/>
    </source>
</evidence>
<keyword evidence="1" id="KW-0175">Coiled coil</keyword>
<proteinExistence type="predicted"/>
<dbReference type="AlphaFoldDB" id="A0A5J4VPU7"/>
<feature type="compositionally biased region" description="Basic and acidic residues" evidence="2">
    <location>
        <begin position="446"/>
        <end position="458"/>
    </location>
</feature>
<feature type="region of interest" description="Disordered" evidence="2">
    <location>
        <begin position="383"/>
        <end position="476"/>
    </location>
</feature>
<feature type="compositionally biased region" description="Polar residues" evidence="2">
    <location>
        <begin position="406"/>
        <end position="416"/>
    </location>
</feature>
<feature type="coiled-coil region" evidence="1">
    <location>
        <begin position="5"/>
        <end position="39"/>
    </location>
</feature>
<evidence type="ECO:0000313" key="4">
    <source>
        <dbReference type="Proteomes" id="UP000324800"/>
    </source>
</evidence>
<sequence length="476" mass="53754">QRRRIKDSDNQQQQDEEDNNILQEQEEQLAQEAETALRISVGRELALFVYRTAISRKIDNKEYYANVSTISGAQSQSARDLAEKSNMLLQMSLQSWGPSISAFTLKLMKGEINNQSSRLPQLAQQQQNQDNSSQQNQMIPLSNLSDIFAASICDLIVGLIIFTSQADLSVIINPQPTNQNQNQNSSAQIDNKNTNQNHLFDHLLLWSGQRLEKPSKHKKQQKQIALSIPEPITIDQFETSISALDEVAEYVLESASAAGHTSVEDIFMRRIVAMEIALASEAYSQTQWIPPSLAQYITSKQMHNIEEKNVQSSKQNKQNAESTAKIPSQMLVQLQKTFSTISFCAASDQSGVMQPKLELAMRQMYSRFSNIFPTALGVITGQEQIDESEDEDDEEEDEQAIEDSTDGNSIEVTSESGMHESQVVSSAMDKDRNIGMDSTDEEKEDEETRRRKEIEKRSALLLNKSKQIAKKQRKRR</sequence>
<dbReference type="Proteomes" id="UP000324800">
    <property type="component" value="Unassembled WGS sequence"/>
</dbReference>
<gene>
    <name evidence="3" type="ORF">EZS28_019970</name>
</gene>
<accession>A0A5J4VPU7</accession>
<comment type="caution">
    <text evidence="3">The sequence shown here is derived from an EMBL/GenBank/DDBJ whole genome shotgun (WGS) entry which is preliminary data.</text>
</comment>
<feature type="compositionally biased region" description="Basic residues" evidence="2">
    <location>
        <begin position="467"/>
        <end position="476"/>
    </location>
</feature>
<dbReference type="EMBL" id="SNRW01005728">
    <property type="protein sequence ID" value="KAA6384500.1"/>
    <property type="molecule type" value="Genomic_DNA"/>
</dbReference>
<reference evidence="3 4" key="1">
    <citation type="submission" date="2019-03" db="EMBL/GenBank/DDBJ databases">
        <title>Single cell metagenomics reveals metabolic interactions within the superorganism composed of flagellate Streblomastix strix and complex community of Bacteroidetes bacteria on its surface.</title>
        <authorList>
            <person name="Treitli S.C."/>
            <person name="Kolisko M."/>
            <person name="Husnik F."/>
            <person name="Keeling P."/>
            <person name="Hampl V."/>
        </authorList>
    </citation>
    <scope>NUCLEOTIDE SEQUENCE [LARGE SCALE GENOMIC DNA]</scope>
    <source>
        <strain evidence="3">ST1C</strain>
    </source>
</reference>